<evidence type="ECO:0000313" key="2">
    <source>
        <dbReference type="EMBL" id="KAF7815228.1"/>
    </source>
</evidence>
<evidence type="ECO:0000313" key="3">
    <source>
        <dbReference type="Proteomes" id="UP000634136"/>
    </source>
</evidence>
<reference evidence="2" key="1">
    <citation type="submission" date="2020-09" db="EMBL/GenBank/DDBJ databases">
        <title>Genome-Enabled Discovery of Anthraquinone Biosynthesis in Senna tora.</title>
        <authorList>
            <person name="Kang S.-H."/>
            <person name="Pandey R.P."/>
            <person name="Lee C.-M."/>
            <person name="Sim J.-S."/>
            <person name="Jeong J.-T."/>
            <person name="Choi B.-S."/>
            <person name="Jung M."/>
            <person name="Ginzburg D."/>
            <person name="Zhao K."/>
            <person name="Won S.Y."/>
            <person name="Oh T.-J."/>
            <person name="Yu Y."/>
            <person name="Kim N.-H."/>
            <person name="Lee O.R."/>
            <person name="Lee T.-H."/>
            <person name="Bashyal P."/>
            <person name="Kim T.-S."/>
            <person name="Lee W.-H."/>
            <person name="Kawkins C."/>
            <person name="Kim C.-K."/>
            <person name="Kim J.S."/>
            <person name="Ahn B.O."/>
            <person name="Rhee S.Y."/>
            <person name="Sohng J.K."/>
        </authorList>
    </citation>
    <scope>NUCLEOTIDE SEQUENCE</scope>
    <source>
        <tissue evidence="2">Leaf</tissue>
    </source>
</reference>
<evidence type="ECO:0000256" key="1">
    <source>
        <dbReference type="SAM" id="MobiDB-lite"/>
    </source>
</evidence>
<keyword evidence="3" id="KW-1185">Reference proteome</keyword>
<proteinExistence type="predicted"/>
<dbReference type="EMBL" id="JAAIUW010000009">
    <property type="protein sequence ID" value="KAF7815228.1"/>
    <property type="molecule type" value="Genomic_DNA"/>
</dbReference>
<accession>A0A834T2I1</accession>
<feature type="region of interest" description="Disordered" evidence="1">
    <location>
        <begin position="64"/>
        <end position="84"/>
    </location>
</feature>
<dbReference type="AlphaFoldDB" id="A0A834T2I1"/>
<organism evidence="2 3">
    <name type="scientific">Senna tora</name>
    <dbReference type="NCBI Taxonomy" id="362788"/>
    <lineage>
        <taxon>Eukaryota</taxon>
        <taxon>Viridiplantae</taxon>
        <taxon>Streptophyta</taxon>
        <taxon>Embryophyta</taxon>
        <taxon>Tracheophyta</taxon>
        <taxon>Spermatophyta</taxon>
        <taxon>Magnoliopsida</taxon>
        <taxon>eudicotyledons</taxon>
        <taxon>Gunneridae</taxon>
        <taxon>Pentapetalae</taxon>
        <taxon>rosids</taxon>
        <taxon>fabids</taxon>
        <taxon>Fabales</taxon>
        <taxon>Fabaceae</taxon>
        <taxon>Caesalpinioideae</taxon>
        <taxon>Cassia clade</taxon>
        <taxon>Senna</taxon>
    </lineage>
</organism>
<protein>
    <submittedName>
        <fullName evidence="2">Uncharacterized protein</fullName>
    </submittedName>
</protein>
<name>A0A834T2I1_9FABA</name>
<gene>
    <name evidence="2" type="ORF">G2W53_029197</name>
</gene>
<comment type="caution">
    <text evidence="2">The sequence shown here is derived from an EMBL/GenBank/DDBJ whole genome shotgun (WGS) entry which is preliminary data.</text>
</comment>
<sequence length="162" mass="18364">MATKTQISELSVVVAELQKIIGVLGERFAEIENMLCLSEKWDMNMFIGGLKEYLQYKTNHVKPAASPSIPGTSSKPPQAANIPPYKRFTAEELRERQKKGLCYYCDENEGEVKALEGDEQKVEEVIEVTPKISFNALEGQFHFSSKYLMCHREAHKDSEGFN</sequence>
<dbReference type="Proteomes" id="UP000634136">
    <property type="component" value="Unassembled WGS sequence"/>
</dbReference>